<accession>A0A9J6C0S6</accession>
<keyword evidence="5" id="KW-0732">Signal</keyword>
<feature type="chain" id="PRO_5039891602" description="Leucine rich repeat protein" evidence="5">
    <location>
        <begin position="21"/>
        <end position="393"/>
    </location>
</feature>
<evidence type="ECO:0000256" key="4">
    <source>
        <dbReference type="SAM" id="Phobius"/>
    </source>
</evidence>
<sequence length="393" mass="45346">MKFLIIINFISSLIVKSAIAEQMTCEFVKHTDGYNCEVKTVFDVQKEVTSIDGDHRFGKGNSDVEVLFINDLNKSKYVPTNVCSYFPNLYKVDIYGSSLVELRKDIFEGCSNLTKVVIKYVKFKTLNADLFTEIKNLTHVVVSFTTIEELPAKLFEKNMDTLKYVDLSFNMLKVINTELPTNLTLLSLMNNECIDEYFDQRSTTRANSLTDILKEVKNKCGTENQGIPMELTYSEVEFRKLKEEIDKNNQKIKTLETNLQEADAQLGMKIVTQNIITRAMKSDIETNKQEMKNSIDTFRNEINRKQEDFSKLISKQIEEIRQLKVKLESNDELKNKNDKLKSDINQNKNFIITGFVLQFIIVALIIGFVIVYRKFYSSPQRQVGPGLLNHDSY</sequence>
<dbReference type="EMBL" id="JADBJN010000002">
    <property type="protein sequence ID" value="KAG5675453.1"/>
    <property type="molecule type" value="Genomic_DNA"/>
</dbReference>
<feature type="coiled-coil region" evidence="3">
    <location>
        <begin position="238"/>
        <end position="350"/>
    </location>
</feature>
<dbReference type="InterPro" id="IPR050333">
    <property type="entry name" value="SLRP"/>
</dbReference>
<proteinExistence type="predicted"/>
<evidence type="ECO:0008006" key="8">
    <source>
        <dbReference type="Google" id="ProtNLM"/>
    </source>
</evidence>
<dbReference type="AlphaFoldDB" id="A0A9J6C0S6"/>
<keyword evidence="7" id="KW-1185">Reference proteome</keyword>
<dbReference type="PANTHER" id="PTHR45712">
    <property type="entry name" value="AGAP008170-PA"/>
    <property type="match status" value="1"/>
</dbReference>
<reference evidence="6" key="1">
    <citation type="submission" date="2021-03" db="EMBL/GenBank/DDBJ databases">
        <title>Chromosome level genome of the anhydrobiotic midge Polypedilum vanderplanki.</title>
        <authorList>
            <person name="Yoshida Y."/>
            <person name="Kikawada T."/>
            <person name="Gusev O."/>
        </authorList>
    </citation>
    <scope>NUCLEOTIDE SEQUENCE</scope>
    <source>
        <strain evidence="6">NIAS01</strain>
        <tissue evidence="6">Whole body or cell culture</tissue>
    </source>
</reference>
<gene>
    <name evidence="6" type="ORF">PVAND_005357</name>
</gene>
<dbReference type="Gene3D" id="3.80.10.10">
    <property type="entry name" value="Ribonuclease Inhibitor"/>
    <property type="match status" value="1"/>
</dbReference>
<keyword evidence="3" id="KW-0175">Coiled coil</keyword>
<dbReference type="InterPro" id="IPR032675">
    <property type="entry name" value="LRR_dom_sf"/>
</dbReference>
<keyword evidence="4" id="KW-0812">Transmembrane</keyword>
<dbReference type="OrthoDB" id="10523455at2759"/>
<feature type="transmembrane region" description="Helical" evidence="4">
    <location>
        <begin position="350"/>
        <end position="372"/>
    </location>
</feature>
<keyword evidence="2" id="KW-0677">Repeat</keyword>
<name>A0A9J6C0S6_POLVA</name>
<evidence type="ECO:0000256" key="3">
    <source>
        <dbReference type="SAM" id="Coils"/>
    </source>
</evidence>
<evidence type="ECO:0000256" key="5">
    <source>
        <dbReference type="SAM" id="SignalP"/>
    </source>
</evidence>
<evidence type="ECO:0000313" key="6">
    <source>
        <dbReference type="EMBL" id="KAG5675453.1"/>
    </source>
</evidence>
<feature type="signal peptide" evidence="5">
    <location>
        <begin position="1"/>
        <end position="20"/>
    </location>
</feature>
<dbReference type="SUPFAM" id="SSF52058">
    <property type="entry name" value="L domain-like"/>
    <property type="match status" value="1"/>
</dbReference>
<keyword evidence="4" id="KW-0472">Membrane</keyword>
<comment type="caution">
    <text evidence="6">The sequence shown here is derived from an EMBL/GenBank/DDBJ whole genome shotgun (WGS) entry which is preliminary data.</text>
</comment>
<dbReference type="PANTHER" id="PTHR45712:SF22">
    <property type="entry name" value="INSULIN-LIKE GROWTH FACTOR-BINDING PROTEIN COMPLEX ACID LABILE SUBUNIT"/>
    <property type="match status" value="1"/>
</dbReference>
<evidence type="ECO:0000256" key="2">
    <source>
        <dbReference type="ARBA" id="ARBA00022737"/>
    </source>
</evidence>
<organism evidence="6 7">
    <name type="scientific">Polypedilum vanderplanki</name>
    <name type="common">Sleeping chironomid midge</name>
    <dbReference type="NCBI Taxonomy" id="319348"/>
    <lineage>
        <taxon>Eukaryota</taxon>
        <taxon>Metazoa</taxon>
        <taxon>Ecdysozoa</taxon>
        <taxon>Arthropoda</taxon>
        <taxon>Hexapoda</taxon>
        <taxon>Insecta</taxon>
        <taxon>Pterygota</taxon>
        <taxon>Neoptera</taxon>
        <taxon>Endopterygota</taxon>
        <taxon>Diptera</taxon>
        <taxon>Nematocera</taxon>
        <taxon>Chironomoidea</taxon>
        <taxon>Chironomidae</taxon>
        <taxon>Chironominae</taxon>
        <taxon>Polypedilum</taxon>
        <taxon>Polypedilum</taxon>
    </lineage>
</organism>
<protein>
    <recommendedName>
        <fullName evidence="8">Leucine rich repeat protein</fullName>
    </recommendedName>
</protein>
<keyword evidence="1" id="KW-0433">Leucine-rich repeat</keyword>
<evidence type="ECO:0000313" key="7">
    <source>
        <dbReference type="Proteomes" id="UP001107558"/>
    </source>
</evidence>
<dbReference type="Proteomes" id="UP001107558">
    <property type="component" value="Chromosome 2"/>
</dbReference>
<evidence type="ECO:0000256" key="1">
    <source>
        <dbReference type="ARBA" id="ARBA00022614"/>
    </source>
</evidence>
<keyword evidence="4" id="KW-1133">Transmembrane helix</keyword>